<name>A0A1C3RC17_9PROT</name>
<keyword evidence="4" id="KW-0233">DNA recombination</keyword>
<evidence type="ECO:0000256" key="5">
    <source>
        <dbReference type="PIRSR" id="PIRSR606118-50"/>
    </source>
</evidence>
<dbReference type="SUPFAM" id="SSF53041">
    <property type="entry name" value="Resolvase-like"/>
    <property type="match status" value="1"/>
</dbReference>
<dbReference type="CDD" id="cd03768">
    <property type="entry name" value="SR_ResInv"/>
    <property type="match status" value="1"/>
</dbReference>
<dbReference type="RefSeq" id="WP_069185568.1">
    <property type="nucleotide sequence ID" value="NZ_FLYE01000001.1"/>
</dbReference>
<dbReference type="PANTHER" id="PTHR30461:SF26">
    <property type="entry name" value="RESOLVASE HOMOLOG YNEB"/>
    <property type="match status" value="1"/>
</dbReference>
<dbReference type="Proteomes" id="UP000231658">
    <property type="component" value="Unassembled WGS sequence"/>
</dbReference>
<proteinExistence type="inferred from homology"/>
<reference evidence="8 9" key="1">
    <citation type="submission" date="2016-07" db="EMBL/GenBank/DDBJ databases">
        <authorList>
            <person name="Lefevre C.T."/>
        </authorList>
    </citation>
    <scope>NUCLEOTIDE SEQUENCE [LARGE SCALE GENOMIC DNA]</scope>
    <source>
        <strain evidence="8">PR1</strain>
    </source>
</reference>
<dbReference type="SMART" id="SM00857">
    <property type="entry name" value="Resolvase"/>
    <property type="match status" value="1"/>
</dbReference>
<feature type="active site" description="O-(5'-phospho-DNA)-serine intermediate" evidence="5 6">
    <location>
        <position position="10"/>
    </location>
</feature>
<dbReference type="InterPro" id="IPR036162">
    <property type="entry name" value="Resolvase-like_N_sf"/>
</dbReference>
<keyword evidence="3" id="KW-0238">DNA-binding</keyword>
<dbReference type="AlphaFoldDB" id="A0A1C3RC17"/>
<dbReference type="PANTHER" id="PTHR30461">
    <property type="entry name" value="DNA-INVERTASE FROM LAMBDOID PROPHAGE"/>
    <property type="match status" value="1"/>
</dbReference>
<evidence type="ECO:0000259" key="7">
    <source>
        <dbReference type="PROSITE" id="PS51736"/>
    </source>
</evidence>
<dbReference type="OrthoDB" id="9800103at2"/>
<accession>A0A1C3RC17</accession>
<evidence type="ECO:0000256" key="3">
    <source>
        <dbReference type="ARBA" id="ARBA00023125"/>
    </source>
</evidence>
<dbReference type="InterPro" id="IPR050639">
    <property type="entry name" value="SSR_resolvase"/>
</dbReference>
<sequence>MPQVAYIRVSSADQNTDRQLTDTGLSFKKTFTDECSGGSTNRPALERMLEYVREGDEIHVHSIDRLARNLEDLLGLLKVLTGQGVSVKFHKENLTFTGEENPFQELQLQIIGAVAQFERSMIKERQREGIAKAKQKGIYKGRKKSIERERVFALKEQGMGPSAIAKEMGVSRMSIHRILTA</sequence>
<evidence type="ECO:0000313" key="9">
    <source>
        <dbReference type="Proteomes" id="UP000231658"/>
    </source>
</evidence>
<dbReference type="SUPFAM" id="SSF46689">
    <property type="entry name" value="Homeodomain-like"/>
    <property type="match status" value="1"/>
</dbReference>
<dbReference type="InterPro" id="IPR006119">
    <property type="entry name" value="Resolv_N"/>
</dbReference>
<dbReference type="PROSITE" id="PS00397">
    <property type="entry name" value="RECOMBINASES_1"/>
    <property type="match status" value="1"/>
</dbReference>
<evidence type="ECO:0000256" key="6">
    <source>
        <dbReference type="PROSITE-ProRule" id="PRU10137"/>
    </source>
</evidence>
<evidence type="ECO:0000256" key="4">
    <source>
        <dbReference type="ARBA" id="ARBA00023172"/>
    </source>
</evidence>
<keyword evidence="2" id="KW-0229">DNA integration</keyword>
<evidence type="ECO:0000313" key="8">
    <source>
        <dbReference type="EMBL" id="SCA54827.1"/>
    </source>
</evidence>
<dbReference type="GO" id="GO:0000150">
    <property type="term" value="F:DNA strand exchange activity"/>
    <property type="evidence" value="ECO:0007669"/>
    <property type="project" value="InterPro"/>
</dbReference>
<dbReference type="InterPro" id="IPR006120">
    <property type="entry name" value="Resolvase_HTH_dom"/>
</dbReference>
<dbReference type="Gene3D" id="3.40.50.1390">
    <property type="entry name" value="Resolvase, N-terminal catalytic domain"/>
    <property type="match status" value="1"/>
</dbReference>
<comment type="similarity">
    <text evidence="1">Belongs to the site-specific recombinase resolvase family.</text>
</comment>
<dbReference type="PROSITE" id="PS51736">
    <property type="entry name" value="RECOMBINASES_3"/>
    <property type="match status" value="1"/>
</dbReference>
<dbReference type="InterPro" id="IPR009057">
    <property type="entry name" value="Homeodomain-like_sf"/>
</dbReference>
<evidence type="ECO:0000256" key="1">
    <source>
        <dbReference type="ARBA" id="ARBA00009913"/>
    </source>
</evidence>
<dbReference type="Pfam" id="PF00239">
    <property type="entry name" value="Resolvase"/>
    <property type="match status" value="1"/>
</dbReference>
<dbReference type="InterPro" id="IPR006118">
    <property type="entry name" value="Recombinase_CS"/>
</dbReference>
<organism evidence="8 9">
    <name type="scientific">Candidatus Terasakiella magnetica</name>
    <dbReference type="NCBI Taxonomy" id="1867952"/>
    <lineage>
        <taxon>Bacteria</taxon>
        <taxon>Pseudomonadati</taxon>
        <taxon>Pseudomonadota</taxon>
        <taxon>Alphaproteobacteria</taxon>
        <taxon>Rhodospirillales</taxon>
        <taxon>Terasakiellaceae</taxon>
        <taxon>Terasakiella</taxon>
    </lineage>
</organism>
<dbReference type="GO" id="GO:0003677">
    <property type="term" value="F:DNA binding"/>
    <property type="evidence" value="ECO:0007669"/>
    <property type="project" value="UniProtKB-KW"/>
</dbReference>
<dbReference type="EMBL" id="FLYE01000001">
    <property type="protein sequence ID" value="SCA54827.1"/>
    <property type="molecule type" value="Genomic_DNA"/>
</dbReference>
<keyword evidence="9" id="KW-1185">Reference proteome</keyword>
<dbReference type="Gene3D" id="1.10.10.60">
    <property type="entry name" value="Homeodomain-like"/>
    <property type="match status" value="1"/>
</dbReference>
<dbReference type="GO" id="GO:0015074">
    <property type="term" value="P:DNA integration"/>
    <property type="evidence" value="ECO:0007669"/>
    <property type="project" value="UniProtKB-KW"/>
</dbReference>
<feature type="domain" description="Resolvase/invertase-type recombinase catalytic" evidence="7">
    <location>
        <begin position="2"/>
        <end position="137"/>
    </location>
</feature>
<protein>
    <recommendedName>
        <fullName evidence="7">Resolvase/invertase-type recombinase catalytic domain-containing protein</fullName>
    </recommendedName>
</protein>
<evidence type="ECO:0000256" key="2">
    <source>
        <dbReference type="ARBA" id="ARBA00022908"/>
    </source>
</evidence>
<dbReference type="STRING" id="1867952.MTBPR1_10074"/>
<dbReference type="Pfam" id="PF02796">
    <property type="entry name" value="HTH_7"/>
    <property type="match status" value="1"/>
</dbReference>
<gene>
    <name evidence="8" type="ORF">MTBPR1_10074</name>
</gene>